<dbReference type="EMBL" id="HBGZ01032564">
    <property type="protein sequence ID" value="CAD9631239.1"/>
    <property type="molecule type" value="Transcribed_RNA"/>
</dbReference>
<feature type="signal peptide" evidence="2">
    <location>
        <begin position="1"/>
        <end position="15"/>
    </location>
</feature>
<evidence type="ECO:0000313" key="4">
    <source>
        <dbReference type="EMBL" id="CAD9631236.1"/>
    </source>
</evidence>
<feature type="chain" id="PRO_5035677049" description="Oxidoreductase FAD/NAD(P)-binding domain-containing protein" evidence="2">
    <location>
        <begin position="16"/>
        <end position="316"/>
    </location>
</feature>
<feature type="region of interest" description="Disordered" evidence="1">
    <location>
        <begin position="82"/>
        <end position="108"/>
    </location>
</feature>
<dbReference type="AlphaFoldDB" id="A0A6U3ZPA9"/>
<dbReference type="InterPro" id="IPR001433">
    <property type="entry name" value="OxRdtase_FAD/NAD-bd"/>
</dbReference>
<dbReference type="InterPro" id="IPR050415">
    <property type="entry name" value="MRET"/>
</dbReference>
<keyword evidence="2" id="KW-0732">Signal</keyword>
<feature type="compositionally biased region" description="Basic and acidic residues" evidence="1">
    <location>
        <begin position="89"/>
        <end position="98"/>
    </location>
</feature>
<sequence length="316" mass="34326">MKCLLLLLAAFHSDAFTLNRCVPRASTTSLYAADGPPQYDKFQATLSEAEKVGEGSFMLHIDTEDVVEYEPGHVLALEMEAPNADGDDVDSKTSEDAKQNGGWMRGPYTVSRSTDKSIDILVKVVGEKSKLFSIATPGTPLRFGGKFKLPIVEGIDTDTTKRVVLISTGVGVGPCVGAIEKAIEQESFPPIDLIASYRTEDEIVYKDHLEKLQKEHADKFSWKAIITSEQGRISSTADNLRVLTDTNFKSGLEDTHYHLIGNGQMVSEFKAGLQAAGVKDDKVTVEMYFNHKAEIDADAVSRIAAAAALEVAAVPQ</sequence>
<organism evidence="5">
    <name type="scientific">Skeletonema marinoi</name>
    <dbReference type="NCBI Taxonomy" id="267567"/>
    <lineage>
        <taxon>Eukaryota</taxon>
        <taxon>Sar</taxon>
        <taxon>Stramenopiles</taxon>
        <taxon>Ochrophyta</taxon>
        <taxon>Bacillariophyta</taxon>
        <taxon>Coscinodiscophyceae</taxon>
        <taxon>Thalassiosirophycidae</taxon>
        <taxon>Thalassiosirales</taxon>
        <taxon>Skeletonemataceae</taxon>
        <taxon>Skeletonema</taxon>
        <taxon>Skeletonema marinoi-dohrnii complex</taxon>
    </lineage>
</organism>
<evidence type="ECO:0000313" key="5">
    <source>
        <dbReference type="EMBL" id="CAD9631239.1"/>
    </source>
</evidence>
<evidence type="ECO:0000256" key="2">
    <source>
        <dbReference type="SAM" id="SignalP"/>
    </source>
</evidence>
<dbReference type="EMBL" id="HBGZ01032563">
    <property type="protein sequence ID" value="CAD9631236.1"/>
    <property type="molecule type" value="Transcribed_RNA"/>
</dbReference>
<reference evidence="5" key="1">
    <citation type="submission" date="2021-01" db="EMBL/GenBank/DDBJ databases">
        <authorList>
            <person name="Corre E."/>
            <person name="Pelletier E."/>
            <person name="Niang G."/>
            <person name="Scheremetjew M."/>
            <person name="Finn R."/>
            <person name="Kale V."/>
            <person name="Holt S."/>
            <person name="Cochrane G."/>
            <person name="Meng A."/>
            <person name="Brown T."/>
            <person name="Cohen L."/>
        </authorList>
    </citation>
    <scope>NUCLEOTIDE SEQUENCE</scope>
    <source>
        <strain evidence="5">SM1012Den-03</strain>
    </source>
</reference>
<dbReference type="SUPFAM" id="SSF52343">
    <property type="entry name" value="Ferredoxin reductase-like, C-terminal NADP-linked domain"/>
    <property type="match status" value="1"/>
</dbReference>
<dbReference type="PANTHER" id="PTHR47354">
    <property type="entry name" value="NADH OXIDOREDUCTASE HCR"/>
    <property type="match status" value="1"/>
</dbReference>
<gene>
    <name evidence="4" type="ORF">SMAR0320_LOCUS23280</name>
    <name evidence="5" type="ORF">SMAR0320_LOCUS23281</name>
</gene>
<dbReference type="InterPro" id="IPR039261">
    <property type="entry name" value="FNR_nucleotide-bd"/>
</dbReference>
<dbReference type="Pfam" id="PF00175">
    <property type="entry name" value="NAD_binding_1"/>
    <property type="match status" value="1"/>
</dbReference>
<evidence type="ECO:0000256" key="1">
    <source>
        <dbReference type="SAM" id="MobiDB-lite"/>
    </source>
</evidence>
<dbReference type="PANTHER" id="PTHR47354:SF5">
    <property type="entry name" value="PROTEIN RFBI"/>
    <property type="match status" value="1"/>
</dbReference>
<proteinExistence type="predicted"/>
<dbReference type="GO" id="GO:0016491">
    <property type="term" value="F:oxidoreductase activity"/>
    <property type="evidence" value="ECO:0007669"/>
    <property type="project" value="InterPro"/>
</dbReference>
<protein>
    <recommendedName>
        <fullName evidence="3">Oxidoreductase FAD/NAD(P)-binding domain-containing protein</fullName>
    </recommendedName>
</protein>
<dbReference type="Gene3D" id="3.40.50.80">
    <property type="entry name" value="Nucleotide-binding domain of ferredoxin-NADP reductase (FNR) module"/>
    <property type="match status" value="1"/>
</dbReference>
<feature type="domain" description="Oxidoreductase FAD/NAD(P)-binding" evidence="3">
    <location>
        <begin position="165"/>
        <end position="267"/>
    </location>
</feature>
<name>A0A6U3ZPA9_9STRA</name>
<evidence type="ECO:0000259" key="3">
    <source>
        <dbReference type="Pfam" id="PF00175"/>
    </source>
</evidence>
<accession>A0A6U3ZPA9</accession>